<feature type="chain" id="PRO_5044560305" evidence="1">
    <location>
        <begin position="24"/>
        <end position="119"/>
    </location>
</feature>
<dbReference type="Gene3D" id="1.10.238.20">
    <property type="entry name" value="Pheromone/general odorant binding protein domain"/>
    <property type="match status" value="1"/>
</dbReference>
<gene>
    <name evidence="2" type="primary">101900684</name>
    <name evidence="4" type="synonym">LOC101900684</name>
</gene>
<dbReference type="OrthoDB" id="5978988at2759"/>
<dbReference type="CDD" id="cd23992">
    <property type="entry name" value="PBP_GOBP"/>
    <property type="match status" value="1"/>
</dbReference>
<dbReference type="AlphaFoldDB" id="A0A1I8MFV2"/>
<keyword evidence="1" id="KW-0732">Signal</keyword>
<dbReference type="GO" id="GO:0005549">
    <property type="term" value="F:odorant binding"/>
    <property type="evidence" value="ECO:0007669"/>
    <property type="project" value="InterPro"/>
</dbReference>
<dbReference type="GeneID" id="101900684"/>
<organism evidence="2">
    <name type="scientific">Musca domestica</name>
    <name type="common">House fly</name>
    <dbReference type="NCBI Taxonomy" id="7370"/>
    <lineage>
        <taxon>Eukaryota</taxon>
        <taxon>Metazoa</taxon>
        <taxon>Ecdysozoa</taxon>
        <taxon>Arthropoda</taxon>
        <taxon>Hexapoda</taxon>
        <taxon>Insecta</taxon>
        <taxon>Pterygota</taxon>
        <taxon>Neoptera</taxon>
        <taxon>Endopterygota</taxon>
        <taxon>Diptera</taxon>
        <taxon>Brachycera</taxon>
        <taxon>Muscomorpha</taxon>
        <taxon>Muscoidea</taxon>
        <taxon>Muscidae</taxon>
        <taxon>Musca</taxon>
    </lineage>
</organism>
<dbReference type="SMART" id="SM00708">
    <property type="entry name" value="PhBP"/>
    <property type="match status" value="1"/>
</dbReference>
<dbReference type="VEuPathDB" id="VectorBase:MDOMA2_017081"/>
<reference evidence="4" key="2">
    <citation type="submission" date="2025-04" db="UniProtKB">
        <authorList>
            <consortium name="RefSeq"/>
        </authorList>
    </citation>
    <scope>IDENTIFICATION</scope>
    <source>
        <strain evidence="4">Aabys</strain>
    </source>
</reference>
<dbReference type="InterPro" id="IPR006170">
    <property type="entry name" value="PBP/GOBP"/>
</dbReference>
<accession>A0A1I8MFV2</accession>
<evidence type="ECO:0000313" key="2">
    <source>
        <dbReference type="EnsemblMetazoa" id="MDOA004456-PA"/>
    </source>
</evidence>
<dbReference type="VEuPathDB" id="VectorBase:MDOA004456"/>
<reference evidence="2" key="1">
    <citation type="submission" date="2020-05" db="UniProtKB">
        <authorList>
            <consortium name="EnsemblMetazoa"/>
        </authorList>
    </citation>
    <scope>IDENTIFICATION</scope>
    <source>
        <strain evidence="2">Aabys</strain>
    </source>
</reference>
<dbReference type="KEGG" id="mde:101900684"/>
<dbReference type="Pfam" id="PF01395">
    <property type="entry name" value="PBP_GOBP"/>
    <property type="match status" value="1"/>
</dbReference>
<dbReference type="RefSeq" id="XP_005187180.1">
    <property type="nucleotide sequence ID" value="XM_005187123.3"/>
</dbReference>
<dbReference type="EnsemblMetazoa" id="MDOA004456-RA">
    <property type="protein sequence ID" value="MDOA004456-PA"/>
    <property type="gene ID" value="MDOA004456"/>
</dbReference>
<dbReference type="InterPro" id="IPR036728">
    <property type="entry name" value="PBP_GOBP_sf"/>
</dbReference>
<evidence type="ECO:0000256" key="1">
    <source>
        <dbReference type="SAM" id="SignalP"/>
    </source>
</evidence>
<dbReference type="Proteomes" id="UP001652621">
    <property type="component" value="Unplaced"/>
</dbReference>
<sequence length="119" mass="13179">MNFFNIALCVALAVVFVVGKTSADHAACLDKNGLSQDEFDSIVKKLEDGAEDADTKFKCYTHCMMESDGLIDGSGKFDVSSLDDGEDKDEAEKCKKEYDGVSDKCEYAFKLSNCYFKHE</sequence>
<proteinExistence type="predicted"/>
<keyword evidence="3" id="KW-1185">Reference proteome</keyword>
<dbReference type="SUPFAM" id="SSF47565">
    <property type="entry name" value="Insect pheromone/odorant-binding proteins"/>
    <property type="match status" value="1"/>
</dbReference>
<protein>
    <submittedName>
        <fullName evidence="4">General odorant-binding protein 57c-like</fullName>
    </submittedName>
</protein>
<feature type="signal peptide" evidence="1">
    <location>
        <begin position="1"/>
        <end position="23"/>
    </location>
</feature>
<name>A0A1I8MFV2_MUSDO</name>
<evidence type="ECO:0000313" key="3">
    <source>
        <dbReference type="Proteomes" id="UP001652621"/>
    </source>
</evidence>
<evidence type="ECO:0000313" key="4">
    <source>
        <dbReference type="RefSeq" id="XP_005187180.1"/>
    </source>
</evidence>
<dbReference type="eggNOG" id="ENOG502T9CN">
    <property type="taxonomic scope" value="Eukaryota"/>
</dbReference>